<dbReference type="GO" id="GO:0016747">
    <property type="term" value="F:acyltransferase activity, transferring groups other than amino-acyl groups"/>
    <property type="evidence" value="ECO:0007669"/>
    <property type="project" value="InterPro"/>
</dbReference>
<proteinExistence type="predicted"/>
<accession>A0A7G9RGJ2</accession>
<keyword evidence="2" id="KW-0808">Transferase</keyword>
<feature type="domain" description="N-acetyltransferase" evidence="1">
    <location>
        <begin position="150"/>
        <end position="293"/>
    </location>
</feature>
<gene>
    <name evidence="2" type="ORF">H9L09_10700</name>
</gene>
<dbReference type="AlphaFoldDB" id="A0A7G9RGJ2"/>
<protein>
    <submittedName>
        <fullName evidence="2">GNAT family N-acetyltransferase</fullName>
    </submittedName>
</protein>
<dbReference type="RefSeq" id="WP_187580557.1">
    <property type="nucleotide sequence ID" value="NZ_CP060713.1"/>
</dbReference>
<dbReference type="Proteomes" id="UP000515947">
    <property type="component" value="Chromosome"/>
</dbReference>
<evidence type="ECO:0000313" key="2">
    <source>
        <dbReference type="EMBL" id="QNN54717.1"/>
    </source>
</evidence>
<evidence type="ECO:0000313" key="3">
    <source>
        <dbReference type="Proteomes" id="UP000515947"/>
    </source>
</evidence>
<name>A0A7G9RGJ2_9ACTN</name>
<evidence type="ECO:0000259" key="1">
    <source>
        <dbReference type="PROSITE" id="PS51186"/>
    </source>
</evidence>
<dbReference type="SUPFAM" id="SSF55729">
    <property type="entry name" value="Acyl-CoA N-acyltransferases (Nat)"/>
    <property type="match status" value="1"/>
</dbReference>
<dbReference type="Pfam" id="PF00583">
    <property type="entry name" value="Acetyltransf_1"/>
    <property type="match status" value="1"/>
</dbReference>
<keyword evidence="3" id="KW-1185">Reference proteome</keyword>
<dbReference type="EMBL" id="CP060713">
    <property type="protein sequence ID" value="QNN54717.1"/>
    <property type="molecule type" value="Genomic_DNA"/>
</dbReference>
<dbReference type="Gene3D" id="3.40.630.30">
    <property type="match status" value="1"/>
</dbReference>
<dbReference type="PROSITE" id="PS51186">
    <property type="entry name" value="GNAT"/>
    <property type="match status" value="1"/>
</dbReference>
<dbReference type="KEGG" id="nmes:H9L09_10700"/>
<dbReference type="CDD" id="cd04301">
    <property type="entry name" value="NAT_SF"/>
    <property type="match status" value="1"/>
</dbReference>
<organism evidence="2 3">
    <name type="scientific">Nocardioides mesophilus</name>
    <dbReference type="NCBI Taxonomy" id="433659"/>
    <lineage>
        <taxon>Bacteria</taxon>
        <taxon>Bacillati</taxon>
        <taxon>Actinomycetota</taxon>
        <taxon>Actinomycetes</taxon>
        <taxon>Propionibacteriales</taxon>
        <taxon>Nocardioidaceae</taxon>
        <taxon>Nocardioides</taxon>
    </lineage>
</organism>
<dbReference type="InterPro" id="IPR000182">
    <property type="entry name" value="GNAT_dom"/>
</dbReference>
<sequence length="293" mass="31400">MDLDARIDLVARTWTPTQQLHPGNIAWHGSGCDSAPPADINLQGEGWFAELWLQDGAPAEVDGHFSPGLAPDDRRAAFEQIRTVAPQGTISLASDAPMADAVRAHGAREVGGPFFLLQHRDLDRIPQPILPSGYAIVSADIAGEHVRVDAHRQAWAPARIKALLGLTMTGNEPPSGFTLEKYRAMKAVSIYRCELDLVVCAPDGSPAAFALGWFDGRSKSVLFEPVGTSPDHARRGLSRAVCSAVMSAARDLGATQSVVGPRGDEAYPAPRRLYESLGFTTLARTTTLTWGAN</sequence>
<reference evidence="2 3" key="1">
    <citation type="submission" date="2020-08" db="EMBL/GenBank/DDBJ databases">
        <title>Genome sequence of Nocardioides mesophilus KACC 16243T.</title>
        <authorList>
            <person name="Hyun D.-W."/>
            <person name="Bae J.-W."/>
        </authorList>
    </citation>
    <scope>NUCLEOTIDE SEQUENCE [LARGE SCALE GENOMIC DNA]</scope>
    <source>
        <strain evidence="2 3">KACC 16243</strain>
    </source>
</reference>
<dbReference type="InterPro" id="IPR016181">
    <property type="entry name" value="Acyl_CoA_acyltransferase"/>
</dbReference>